<proteinExistence type="predicted"/>
<evidence type="ECO:0000313" key="1">
    <source>
        <dbReference type="EMBL" id="QHT23445.1"/>
    </source>
</evidence>
<organism evidence="1">
    <name type="scientific">viral metagenome</name>
    <dbReference type="NCBI Taxonomy" id="1070528"/>
    <lineage>
        <taxon>unclassified sequences</taxon>
        <taxon>metagenomes</taxon>
        <taxon>organismal metagenomes</taxon>
    </lineage>
</organism>
<accession>A0A6C0E7P9</accession>
<dbReference type="EMBL" id="MN739731">
    <property type="protein sequence ID" value="QHT23445.1"/>
    <property type="molecule type" value="Genomic_DNA"/>
</dbReference>
<name>A0A6C0E7P9_9ZZZZ</name>
<sequence>MSNFENPRKVLRNFLLFFVETEKRGYNYYFGTVCIYGDKTRRLTCFTLFQ</sequence>
<dbReference type="AlphaFoldDB" id="A0A6C0E7P9"/>
<reference evidence="1" key="1">
    <citation type="journal article" date="2020" name="Nature">
        <title>Giant virus diversity and host interactions through global metagenomics.</title>
        <authorList>
            <person name="Schulz F."/>
            <person name="Roux S."/>
            <person name="Paez-Espino D."/>
            <person name="Jungbluth S."/>
            <person name="Walsh D.A."/>
            <person name="Denef V.J."/>
            <person name="McMahon K.D."/>
            <person name="Konstantinidis K.T."/>
            <person name="Eloe-Fadrosh E.A."/>
            <person name="Kyrpides N.C."/>
            <person name="Woyke T."/>
        </authorList>
    </citation>
    <scope>NUCLEOTIDE SEQUENCE</scope>
    <source>
        <strain evidence="1">GVMAG-M-3300023179-116</strain>
    </source>
</reference>
<protein>
    <submittedName>
        <fullName evidence="1">Uncharacterized protein</fullName>
    </submittedName>
</protein>